<protein>
    <submittedName>
        <fullName evidence="1">Uncharacterized protein</fullName>
    </submittedName>
</protein>
<gene>
    <name evidence="1" type="ORF">METZ01_LOCUS377548</name>
</gene>
<evidence type="ECO:0000313" key="1">
    <source>
        <dbReference type="EMBL" id="SVD24694.1"/>
    </source>
</evidence>
<reference evidence="1" key="1">
    <citation type="submission" date="2018-05" db="EMBL/GenBank/DDBJ databases">
        <authorList>
            <person name="Lanie J.A."/>
            <person name="Ng W.-L."/>
            <person name="Kazmierczak K.M."/>
            <person name="Andrzejewski T.M."/>
            <person name="Davidsen T.M."/>
            <person name="Wayne K.J."/>
            <person name="Tettelin H."/>
            <person name="Glass J.I."/>
            <person name="Rusch D."/>
            <person name="Podicherti R."/>
            <person name="Tsui H.-C.T."/>
            <person name="Winkler M.E."/>
        </authorList>
    </citation>
    <scope>NUCLEOTIDE SEQUENCE</scope>
</reference>
<dbReference type="AlphaFoldDB" id="A0A382TRI2"/>
<proteinExistence type="predicted"/>
<dbReference type="EMBL" id="UINC01138627">
    <property type="protein sequence ID" value="SVD24694.1"/>
    <property type="molecule type" value="Genomic_DNA"/>
</dbReference>
<name>A0A382TRI2_9ZZZZ</name>
<accession>A0A382TRI2</accession>
<sequence length="26" mass="2968">MTCRVIADLTFKEGEISKNLIANMNR</sequence>
<organism evidence="1">
    <name type="scientific">marine metagenome</name>
    <dbReference type="NCBI Taxonomy" id="408172"/>
    <lineage>
        <taxon>unclassified sequences</taxon>
        <taxon>metagenomes</taxon>
        <taxon>ecological metagenomes</taxon>
    </lineage>
</organism>